<dbReference type="AlphaFoldDB" id="A0A3B0UN10"/>
<proteinExistence type="predicted"/>
<protein>
    <submittedName>
        <fullName evidence="1">Uncharacterized protein</fullName>
    </submittedName>
</protein>
<sequence>MIPKSGGVGAGRAEDNFAMQNGHFSARLAPTRLFALRGEPVTSETIVGANHPLLTCAVPLAVSADGSPSTLGVTEYWSHLGRGDARNGCAVGKGVAASPRPYKWLCFESFCADVGLKNRNLF</sequence>
<gene>
    <name evidence="1" type="ORF">MNBD_CHLOROFLEXI01-3695</name>
</gene>
<evidence type="ECO:0000313" key="1">
    <source>
        <dbReference type="EMBL" id="VAW32188.1"/>
    </source>
</evidence>
<organism evidence="1">
    <name type="scientific">hydrothermal vent metagenome</name>
    <dbReference type="NCBI Taxonomy" id="652676"/>
    <lineage>
        <taxon>unclassified sequences</taxon>
        <taxon>metagenomes</taxon>
        <taxon>ecological metagenomes</taxon>
    </lineage>
</organism>
<dbReference type="EMBL" id="UOEU01000332">
    <property type="protein sequence ID" value="VAW32188.1"/>
    <property type="molecule type" value="Genomic_DNA"/>
</dbReference>
<name>A0A3B0UN10_9ZZZZ</name>
<reference evidence="1" key="1">
    <citation type="submission" date="2018-06" db="EMBL/GenBank/DDBJ databases">
        <authorList>
            <person name="Zhirakovskaya E."/>
        </authorList>
    </citation>
    <scope>NUCLEOTIDE SEQUENCE</scope>
</reference>
<accession>A0A3B0UN10</accession>
<feature type="non-terminal residue" evidence="1">
    <location>
        <position position="122"/>
    </location>
</feature>